<evidence type="ECO:0000256" key="1">
    <source>
        <dbReference type="SAM" id="MobiDB-lite"/>
    </source>
</evidence>
<reference evidence="2 3" key="1">
    <citation type="submission" date="2018-02" db="EMBL/GenBank/DDBJ databases">
        <title>Genome sequence of the basidiomycete white-rot fungus Phlebia centrifuga.</title>
        <authorList>
            <person name="Granchi Z."/>
            <person name="Peng M."/>
            <person name="de Vries R.P."/>
            <person name="Hilden K."/>
            <person name="Makela M.R."/>
            <person name="Grigoriev I."/>
            <person name="Riley R."/>
        </authorList>
    </citation>
    <scope>NUCLEOTIDE SEQUENCE [LARGE SCALE GENOMIC DNA]</scope>
    <source>
        <strain evidence="2 3">FBCC195</strain>
    </source>
</reference>
<proteinExistence type="predicted"/>
<protein>
    <submittedName>
        <fullName evidence="2">Uncharacterized protein</fullName>
    </submittedName>
</protein>
<feature type="region of interest" description="Disordered" evidence="1">
    <location>
        <begin position="53"/>
        <end position="99"/>
    </location>
</feature>
<sequence length="536" mass="58426">MKGPPRQAVIVERPRPTYTEAELFGTSMQEDSKGPVPVWLSDTVASLKPQHPLRELIPTPTPHIPTQDTHISTPRAGQRAASFPSKPTVPSPPSRADEPEDAVFAFRPPTRAPEAVPTAGATTGLSAFLSSFDPDSLDAPLNNQFLTVDASARVLRTASSLLNVHDGPTNVPFSTPGPSDSLLDLTVAKPAQSNYASHSIPSELKDLDVPFSTPGPMASTRSSLGEMFPRTLVSQMSASPRSLPNPILMQKGDLTFIPNFPQPTASLSREHASYPTSITRPCALPVTAFGDTLNPISVSEPMWSSSPVQLPAGIPAPYSTPGPFRVYFDSPIEDPIGSDPLEPTEYELDLDYDCLDFRWEKFDRGDKTRFNTQEFTVPESRHLSNVFEDQPRSERRQATSTVTSHRAELDAGEPPSPRDQQYAPRNAESPALHGGTHSFDATDSDSDTILWEMPNISFNAVDRHTTPTIDRTFTAQQPAFAHAPGIHTSPSGPDIQEKDRYSKNEGLLDHGRPLRPNTSVDIPIKHVKEESVTIAT</sequence>
<feature type="region of interest" description="Disordered" evidence="1">
    <location>
        <begin position="381"/>
        <end position="445"/>
    </location>
</feature>
<name>A0A2R6S6G8_9APHY</name>
<comment type="caution">
    <text evidence="2">The sequence shown here is derived from an EMBL/GenBank/DDBJ whole genome shotgun (WGS) entry which is preliminary data.</text>
</comment>
<keyword evidence="3" id="KW-1185">Reference proteome</keyword>
<organism evidence="2 3">
    <name type="scientific">Hermanssonia centrifuga</name>
    <dbReference type="NCBI Taxonomy" id="98765"/>
    <lineage>
        <taxon>Eukaryota</taxon>
        <taxon>Fungi</taxon>
        <taxon>Dikarya</taxon>
        <taxon>Basidiomycota</taxon>
        <taxon>Agaricomycotina</taxon>
        <taxon>Agaricomycetes</taxon>
        <taxon>Polyporales</taxon>
        <taxon>Meruliaceae</taxon>
        <taxon>Hermanssonia</taxon>
    </lineage>
</organism>
<evidence type="ECO:0000313" key="2">
    <source>
        <dbReference type="EMBL" id="PSS37809.1"/>
    </source>
</evidence>
<dbReference type="EMBL" id="MLYV02000029">
    <property type="protein sequence ID" value="PSS37809.1"/>
    <property type="molecule type" value="Genomic_DNA"/>
</dbReference>
<accession>A0A2R6S6G8</accession>
<dbReference type="AlphaFoldDB" id="A0A2R6S6G8"/>
<dbReference type="Proteomes" id="UP000186601">
    <property type="component" value="Unassembled WGS sequence"/>
</dbReference>
<dbReference type="OrthoDB" id="3033167at2759"/>
<gene>
    <name evidence="2" type="ORF">PHLCEN_2v277</name>
</gene>
<evidence type="ECO:0000313" key="3">
    <source>
        <dbReference type="Proteomes" id="UP000186601"/>
    </source>
</evidence>